<dbReference type="PROSITE" id="PS50245">
    <property type="entry name" value="CAP_GLY_2"/>
    <property type="match status" value="2"/>
</dbReference>
<dbReference type="InterPro" id="IPR000938">
    <property type="entry name" value="CAP-Gly_domain"/>
</dbReference>
<dbReference type="InterPro" id="IPR036859">
    <property type="entry name" value="CAP-Gly_dom_sf"/>
</dbReference>
<dbReference type="OrthoDB" id="5412539at2759"/>
<reference evidence="2" key="1">
    <citation type="submission" date="2020-11" db="EMBL/GenBank/DDBJ databases">
        <authorList>
            <person name="Tran Van P."/>
        </authorList>
    </citation>
    <scope>NUCLEOTIDE SEQUENCE</scope>
</reference>
<feature type="region of interest" description="Disordered" evidence="1">
    <location>
        <begin position="168"/>
        <end position="214"/>
    </location>
</feature>
<accession>A0A7R8WEQ1</accession>
<dbReference type="EMBL" id="OB662597">
    <property type="protein sequence ID" value="CAD7230305.1"/>
    <property type="molecule type" value="Genomic_DNA"/>
</dbReference>
<organism evidence="2">
    <name type="scientific">Cyprideis torosa</name>
    <dbReference type="NCBI Taxonomy" id="163714"/>
    <lineage>
        <taxon>Eukaryota</taxon>
        <taxon>Metazoa</taxon>
        <taxon>Ecdysozoa</taxon>
        <taxon>Arthropoda</taxon>
        <taxon>Crustacea</taxon>
        <taxon>Oligostraca</taxon>
        <taxon>Ostracoda</taxon>
        <taxon>Podocopa</taxon>
        <taxon>Podocopida</taxon>
        <taxon>Cytherocopina</taxon>
        <taxon>Cytheroidea</taxon>
        <taxon>Cytherideidae</taxon>
        <taxon>Cyprideis</taxon>
    </lineage>
</organism>
<dbReference type="Gene3D" id="2.30.30.190">
    <property type="entry name" value="CAP Gly-rich-like domain"/>
    <property type="match status" value="2"/>
</dbReference>
<dbReference type="AlphaFoldDB" id="A0A7R8WEQ1"/>
<feature type="compositionally biased region" description="Basic and acidic residues" evidence="1">
    <location>
        <begin position="179"/>
        <end position="203"/>
    </location>
</feature>
<dbReference type="PANTHER" id="PTHR18916">
    <property type="entry name" value="DYNACTIN 1-RELATED MICROTUBULE-BINDING"/>
    <property type="match status" value="1"/>
</dbReference>
<evidence type="ECO:0000313" key="2">
    <source>
        <dbReference type="EMBL" id="CAD7230305.1"/>
    </source>
</evidence>
<name>A0A7R8WEQ1_9CRUS</name>
<dbReference type="SMART" id="SM01052">
    <property type="entry name" value="CAP_GLY"/>
    <property type="match status" value="2"/>
</dbReference>
<sequence>MRTTIMDEGDILHTAKRLSSFGLGRPSFSTESPLSPLNEAERRMSEVRRLSEARKLSEAGIPRRESKANQVLTPDTDQFMVGQTVWVGGTKPGRIAFIGEVKFAPGMWAGVVLDDPVGEYRFKEDVPGKNDGSVGGVHYFMCAPKYGVFSRLERLTYEPLAEVAGHYVPTNGSPVRGNTPDRRFSSERRYSSERRSSSRDSPRRSLARGSSPAIMDGKGHNLLVGDRVMVTTQIAGTRYGYLRYLGPTDFAKGEYAGVELDEPVGKNDGAVHGKRYFVCRPLYGIFAPINKVTRSTVAPRQSLGKLFSSHRRTSNTFMATHRNSISPEHDYYY</sequence>
<protein>
    <submittedName>
        <fullName evidence="2">Uncharacterized protein</fullName>
    </submittedName>
</protein>
<evidence type="ECO:0000256" key="1">
    <source>
        <dbReference type="SAM" id="MobiDB-lite"/>
    </source>
</evidence>
<dbReference type="PANTHER" id="PTHR18916:SF93">
    <property type="entry name" value="RESTIN HOMOLOG"/>
    <property type="match status" value="1"/>
</dbReference>
<gene>
    <name evidence="2" type="ORF">CTOB1V02_LOCUS8166</name>
</gene>
<dbReference type="PROSITE" id="PS00845">
    <property type="entry name" value="CAP_GLY_1"/>
    <property type="match status" value="1"/>
</dbReference>
<proteinExistence type="predicted"/>
<dbReference type="SUPFAM" id="SSF74924">
    <property type="entry name" value="Cap-Gly domain"/>
    <property type="match status" value="2"/>
</dbReference>
<dbReference type="Pfam" id="PF01302">
    <property type="entry name" value="CAP_GLY"/>
    <property type="match status" value="2"/>
</dbReference>